<feature type="transmembrane region" description="Helical" evidence="1">
    <location>
        <begin position="32"/>
        <end position="54"/>
    </location>
</feature>
<reference evidence="2" key="1">
    <citation type="submission" date="2013-11" db="EMBL/GenBank/DDBJ databases">
        <title>Genome sequence of the fusiform rust pathogen reveals effectors for host alternation and coevolution with pine.</title>
        <authorList>
            <consortium name="DOE Joint Genome Institute"/>
            <person name="Smith K."/>
            <person name="Pendleton A."/>
            <person name="Kubisiak T."/>
            <person name="Anderson C."/>
            <person name="Salamov A."/>
            <person name="Aerts A."/>
            <person name="Riley R."/>
            <person name="Clum A."/>
            <person name="Lindquist E."/>
            <person name="Ence D."/>
            <person name="Campbell M."/>
            <person name="Kronenberg Z."/>
            <person name="Feau N."/>
            <person name="Dhillon B."/>
            <person name="Hamelin R."/>
            <person name="Burleigh J."/>
            <person name="Smith J."/>
            <person name="Yandell M."/>
            <person name="Nelson C."/>
            <person name="Grigoriev I."/>
            <person name="Davis J."/>
        </authorList>
    </citation>
    <scope>NUCLEOTIDE SEQUENCE</scope>
    <source>
        <strain evidence="2">G11</strain>
    </source>
</reference>
<dbReference type="Proteomes" id="UP000886653">
    <property type="component" value="Unassembled WGS sequence"/>
</dbReference>
<sequence>MVCQLSFNGVFPRPPWSPNIHLDSRIYPEPIAMPRFIACFIFFTLMLAALTVCIDQKATDPQSAQCLVCLYDSRAYQAHNPASQADTFCKSAMDQLGLTAHVAYNTHYRDPKGIAPNTQVTMCRAYLRPGEPAPSCARFMTSRDRAGRQLPRSEPMLMGYRTGTCTEWPQMKDILDV</sequence>
<keyword evidence="1" id="KW-1133">Transmembrane helix</keyword>
<dbReference type="EMBL" id="MU167435">
    <property type="protein sequence ID" value="KAG0140550.1"/>
    <property type="molecule type" value="Genomic_DNA"/>
</dbReference>
<comment type="caution">
    <text evidence="2">The sequence shown here is derived from an EMBL/GenBank/DDBJ whole genome shotgun (WGS) entry which is preliminary data.</text>
</comment>
<keyword evidence="1" id="KW-0812">Transmembrane</keyword>
<evidence type="ECO:0000313" key="2">
    <source>
        <dbReference type="EMBL" id="KAG0140550.1"/>
    </source>
</evidence>
<accession>A0A9P6N6J0</accession>
<proteinExistence type="predicted"/>
<name>A0A9P6N6J0_9BASI</name>
<protein>
    <submittedName>
        <fullName evidence="2">Uncharacterized protein</fullName>
    </submittedName>
</protein>
<evidence type="ECO:0000313" key="3">
    <source>
        <dbReference type="Proteomes" id="UP000886653"/>
    </source>
</evidence>
<evidence type="ECO:0000256" key="1">
    <source>
        <dbReference type="SAM" id="Phobius"/>
    </source>
</evidence>
<organism evidence="2 3">
    <name type="scientific">Cronartium quercuum f. sp. fusiforme G11</name>
    <dbReference type="NCBI Taxonomy" id="708437"/>
    <lineage>
        <taxon>Eukaryota</taxon>
        <taxon>Fungi</taxon>
        <taxon>Dikarya</taxon>
        <taxon>Basidiomycota</taxon>
        <taxon>Pucciniomycotina</taxon>
        <taxon>Pucciniomycetes</taxon>
        <taxon>Pucciniales</taxon>
        <taxon>Coleosporiaceae</taxon>
        <taxon>Cronartium</taxon>
    </lineage>
</organism>
<keyword evidence="1" id="KW-0472">Membrane</keyword>
<keyword evidence="3" id="KW-1185">Reference proteome</keyword>
<gene>
    <name evidence="2" type="ORF">CROQUDRAFT_347662</name>
</gene>
<dbReference type="AlphaFoldDB" id="A0A9P6N6J0"/>